<dbReference type="EMBL" id="LN609529">
    <property type="protein sequence ID" value="CEF66363.1"/>
    <property type="molecule type" value="Genomic_DNA"/>
</dbReference>
<protein>
    <submittedName>
        <fullName evidence="1 3">BTB/POZ fold domain-containing protein</fullName>
    </submittedName>
</protein>
<name>A0A090LDZ3_STRRB</name>
<dbReference type="SUPFAM" id="SSF54695">
    <property type="entry name" value="POZ domain"/>
    <property type="match status" value="1"/>
</dbReference>
<dbReference type="CTD" id="36378727"/>
<dbReference type="RefSeq" id="XP_024505563.1">
    <property type="nucleotide sequence ID" value="XM_024651936.1"/>
</dbReference>
<dbReference type="STRING" id="34506.A0A090LDZ3"/>
<gene>
    <name evidence="1 3 4" type="ORF">SRAE_2000103300</name>
</gene>
<dbReference type="WBParaSite" id="SRAE_2000103300.1">
    <property type="protein sequence ID" value="SRAE_2000103300.1"/>
    <property type="gene ID" value="WBGene00261233"/>
</dbReference>
<sequence length="242" mass="29223">MKILNKNYSILKLIEKIEKYGHLLEEKDFKQSEIFININQISQDQFKYGYDHYHHYLHTYCLRDYHSFDYNFLEAKADYIRLNFFDGSCVVRRQFLIQHFNKFSQRLSDPDCCNVREIMINNISIFHFRCALKYYYALNVSINLHNVTELYRLCEEFKIEGSFKKQVINYIIKYFSKITKTQGFFKNLYFFENGSLRILLQNKSENCSQEDYIDIHRMIAFSKWKLVGGFNTTILNPLLVNN</sequence>
<reference evidence="3" key="2">
    <citation type="submission" date="2020-12" db="UniProtKB">
        <authorList>
            <consortium name="WormBaseParasite"/>
        </authorList>
    </citation>
    <scope>IDENTIFICATION</scope>
</reference>
<evidence type="ECO:0000313" key="2">
    <source>
        <dbReference type="Proteomes" id="UP000035682"/>
    </source>
</evidence>
<evidence type="ECO:0000313" key="1">
    <source>
        <dbReference type="EMBL" id="CEF66363.1"/>
    </source>
</evidence>
<proteinExistence type="predicted"/>
<dbReference type="GeneID" id="36378727"/>
<evidence type="ECO:0000313" key="3">
    <source>
        <dbReference type="WBParaSite" id="SRAE_2000103300.1"/>
    </source>
</evidence>
<evidence type="ECO:0000313" key="4">
    <source>
        <dbReference type="WormBase" id="SRAE_2000103300"/>
    </source>
</evidence>
<accession>A0A090LDZ3</accession>
<keyword evidence="2" id="KW-1185">Reference proteome</keyword>
<reference evidence="1 2" key="1">
    <citation type="submission" date="2014-09" db="EMBL/GenBank/DDBJ databases">
        <authorList>
            <person name="Martin A.A."/>
        </authorList>
    </citation>
    <scope>NUCLEOTIDE SEQUENCE</scope>
    <source>
        <strain evidence="2">ED321</strain>
        <strain evidence="1">ED321 Heterogonic</strain>
    </source>
</reference>
<dbReference type="Gene3D" id="3.30.710.10">
    <property type="entry name" value="Potassium Channel Kv1.1, Chain A"/>
    <property type="match status" value="1"/>
</dbReference>
<dbReference type="Proteomes" id="UP000035682">
    <property type="component" value="Unplaced"/>
</dbReference>
<dbReference type="InterPro" id="IPR011333">
    <property type="entry name" value="SKP1/BTB/POZ_sf"/>
</dbReference>
<dbReference type="WormBase" id="SRAE_2000103300">
    <property type="protein sequence ID" value="SRP09289"/>
    <property type="gene ID" value="WBGene00261233"/>
</dbReference>
<dbReference type="AlphaFoldDB" id="A0A090LDZ3"/>
<organism evidence="1">
    <name type="scientific">Strongyloides ratti</name>
    <name type="common">Parasitic roundworm</name>
    <dbReference type="NCBI Taxonomy" id="34506"/>
    <lineage>
        <taxon>Eukaryota</taxon>
        <taxon>Metazoa</taxon>
        <taxon>Ecdysozoa</taxon>
        <taxon>Nematoda</taxon>
        <taxon>Chromadorea</taxon>
        <taxon>Rhabditida</taxon>
        <taxon>Tylenchina</taxon>
        <taxon>Panagrolaimomorpha</taxon>
        <taxon>Strongyloidoidea</taxon>
        <taxon>Strongyloididae</taxon>
        <taxon>Strongyloides</taxon>
    </lineage>
</organism>